<dbReference type="GO" id="GO:0009308">
    <property type="term" value="P:amine metabolic process"/>
    <property type="evidence" value="ECO:0007669"/>
    <property type="project" value="InterPro"/>
</dbReference>
<dbReference type="SUPFAM" id="SSF54416">
    <property type="entry name" value="Amine oxidase N-terminal region"/>
    <property type="match status" value="1"/>
</dbReference>
<dbReference type="Proteomes" id="UP000054107">
    <property type="component" value="Unassembled WGS sequence"/>
</dbReference>
<evidence type="ECO:0000313" key="1">
    <source>
        <dbReference type="EMBL" id="CEP09976.1"/>
    </source>
</evidence>
<dbReference type="EMBL" id="LN722992">
    <property type="protein sequence ID" value="CEP09976.1"/>
    <property type="molecule type" value="Genomic_DNA"/>
</dbReference>
<reference evidence="1 2" key="1">
    <citation type="submission" date="2014-09" db="EMBL/GenBank/DDBJ databases">
        <authorList>
            <person name="Ellenberger Sabrina"/>
        </authorList>
    </citation>
    <scope>NUCLEOTIDE SEQUENCE [LARGE SCALE GENOMIC DNA]</scope>
    <source>
        <strain evidence="1 2">CBS 412.66</strain>
    </source>
</reference>
<dbReference type="InterPro" id="IPR016182">
    <property type="entry name" value="Cu_amine_oxidase_N-reg"/>
</dbReference>
<sequence length="60" mass="6657">MKTVAAFTPSKNIHPFDHLSGDEIVQIAAITRQAKPDVDSVFNTITLKEPKKEIMLSYLG</sequence>
<dbReference type="Gene3D" id="3.10.450.40">
    <property type="match status" value="1"/>
</dbReference>
<evidence type="ECO:0000313" key="2">
    <source>
        <dbReference type="Proteomes" id="UP000054107"/>
    </source>
</evidence>
<dbReference type="GO" id="GO:0048038">
    <property type="term" value="F:quinone binding"/>
    <property type="evidence" value="ECO:0007669"/>
    <property type="project" value="InterPro"/>
</dbReference>
<feature type="non-terminal residue" evidence="1">
    <location>
        <position position="60"/>
    </location>
</feature>
<dbReference type="GO" id="GO:0008131">
    <property type="term" value="F:primary methylamine oxidase activity"/>
    <property type="evidence" value="ECO:0007669"/>
    <property type="project" value="InterPro"/>
</dbReference>
<dbReference type="STRING" id="35722.A0A0B7MVA0"/>
<dbReference type="AlphaFoldDB" id="A0A0B7MVA0"/>
<gene>
    <name evidence="1" type="primary">PARPA_03583.1 scaffold 8984</name>
</gene>
<accession>A0A0B7MVA0</accession>
<organism evidence="1 2">
    <name type="scientific">Parasitella parasitica</name>
    <dbReference type="NCBI Taxonomy" id="35722"/>
    <lineage>
        <taxon>Eukaryota</taxon>
        <taxon>Fungi</taxon>
        <taxon>Fungi incertae sedis</taxon>
        <taxon>Mucoromycota</taxon>
        <taxon>Mucoromycotina</taxon>
        <taxon>Mucoromycetes</taxon>
        <taxon>Mucorales</taxon>
        <taxon>Mucorineae</taxon>
        <taxon>Mucoraceae</taxon>
        <taxon>Parasitella</taxon>
    </lineage>
</organism>
<dbReference type="OrthoDB" id="2212155at2759"/>
<keyword evidence="2" id="KW-1185">Reference proteome</keyword>
<name>A0A0B7MVA0_9FUNG</name>
<dbReference type="GO" id="GO:0005507">
    <property type="term" value="F:copper ion binding"/>
    <property type="evidence" value="ECO:0007669"/>
    <property type="project" value="InterPro"/>
</dbReference>
<protein>
    <submittedName>
        <fullName evidence="1">Uncharacterized protein</fullName>
    </submittedName>
</protein>
<proteinExistence type="predicted"/>